<feature type="region of interest" description="Disordered" evidence="1">
    <location>
        <begin position="55"/>
        <end position="74"/>
    </location>
</feature>
<dbReference type="SUPFAM" id="SSF160443">
    <property type="entry name" value="SMR domain-like"/>
    <property type="match status" value="1"/>
</dbReference>
<proteinExistence type="predicted"/>
<dbReference type="Gene3D" id="3.30.1370.110">
    <property type="match status" value="1"/>
</dbReference>
<dbReference type="AlphaFoldDB" id="A0A9D5DCU0"/>
<dbReference type="PANTHER" id="PTHR46651">
    <property type="entry name" value="POLYADENYLATE-BINDING PROTEIN-INTERACTING PROTEIN 7"/>
    <property type="match status" value="1"/>
</dbReference>
<dbReference type="InterPro" id="IPR036063">
    <property type="entry name" value="Smr_dom_sf"/>
</dbReference>
<evidence type="ECO:0000259" key="2">
    <source>
        <dbReference type="PROSITE" id="PS50828"/>
    </source>
</evidence>
<evidence type="ECO:0000313" key="3">
    <source>
        <dbReference type="EMBL" id="KAJ0988480.1"/>
    </source>
</evidence>
<dbReference type="Proteomes" id="UP001085076">
    <property type="component" value="Miscellaneous, Linkage group lg01"/>
</dbReference>
<keyword evidence="4" id="KW-1185">Reference proteome</keyword>
<evidence type="ECO:0000313" key="4">
    <source>
        <dbReference type="Proteomes" id="UP001085076"/>
    </source>
</evidence>
<dbReference type="SMART" id="SM01162">
    <property type="entry name" value="DUF1771"/>
    <property type="match status" value="1"/>
</dbReference>
<comment type="caution">
    <text evidence="3">The sequence shown here is derived from an EMBL/GenBank/DDBJ whole genome shotgun (WGS) entry which is preliminary data.</text>
</comment>
<sequence>MSLSIKGVSSNKDTKSSLSTKVTALNPNAAEFVPSSLRSSFGNARHADSTRVNITGTSGKAVMGRSESSISNNSDDEAHQFWCHQLPDDITPDFKAMGENELQETGHLSLTGLSIDGSGEITRFSASTGSHILDTQHHNTDALRLVEDVRYSGPTFVGDHSAGIFGTSATNTWDEHFVNGDQYLIDQSEGLQYNGDPNASFLTDLGDQATFQDATINPIEFLASQFPGFAAESLAEIYYANGYDLDSTIEILTQLEVDGSYAQNLNSKSSASPNLNQLDFPALPRANGQNGFSKLNVDDIEQAPSAYTSSNAFGRATDYASTVRKLASQDAGPWKCSRNGSADVRIGSSRTSQLIANSQNGHEKLVYGDKVQVARASRVAPVWLETGEAVANIYSESREEARDFARLRNTCFEQASQAYLIGNNALAKELSVKGQLYSIQMKTAHVKARDAIYCQRNPISSENQGYGRGQEHLIDLHGLHVNEALHILKQELGALRTAARSAGQHVQAMICVGTGHHTKGSRTPARLPVAVEQYLLEENLHYTQPQPGLLRVVIY</sequence>
<dbReference type="PANTHER" id="PTHR46651:SF1">
    <property type="entry name" value="SMALL MUTS RELATED FAMILY PROTEIN"/>
    <property type="match status" value="1"/>
</dbReference>
<dbReference type="EMBL" id="JAGGNH010000001">
    <property type="protein sequence ID" value="KAJ0988480.1"/>
    <property type="molecule type" value="Genomic_DNA"/>
</dbReference>
<dbReference type="Pfam" id="PF07145">
    <property type="entry name" value="PAM2"/>
    <property type="match status" value="1"/>
</dbReference>
<reference evidence="3" key="2">
    <citation type="journal article" date="2022" name="Hortic Res">
        <title>The genome of Dioscorea zingiberensis sheds light on the biosynthesis, origin and evolution of the medicinally important diosgenin saponins.</title>
        <authorList>
            <person name="Li Y."/>
            <person name="Tan C."/>
            <person name="Li Z."/>
            <person name="Guo J."/>
            <person name="Li S."/>
            <person name="Chen X."/>
            <person name="Wang C."/>
            <person name="Dai X."/>
            <person name="Yang H."/>
            <person name="Song W."/>
            <person name="Hou L."/>
            <person name="Xu J."/>
            <person name="Tong Z."/>
            <person name="Xu A."/>
            <person name="Yuan X."/>
            <person name="Wang W."/>
            <person name="Yang Q."/>
            <person name="Chen L."/>
            <person name="Sun Z."/>
            <person name="Wang K."/>
            <person name="Pan B."/>
            <person name="Chen J."/>
            <person name="Bao Y."/>
            <person name="Liu F."/>
            <person name="Qi X."/>
            <person name="Gang D.R."/>
            <person name="Wen J."/>
            <person name="Li J."/>
        </authorList>
    </citation>
    <scope>NUCLEOTIDE SEQUENCE</scope>
    <source>
        <strain evidence="3">Dzin_1.0</strain>
    </source>
</reference>
<dbReference type="Pfam" id="PF08590">
    <property type="entry name" value="DUF1771"/>
    <property type="match status" value="1"/>
</dbReference>
<feature type="domain" description="Smr" evidence="2">
    <location>
        <begin position="474"/>
        <end position="555"/>
    </location>
</feature>
<name>A0A9D5DCU0_9LILI</name>
<gene>
    <name evidence="3" type="ORF">J5N97_006836</name>
</gene>
<reference evidence="3" key="1">
    <citation type="submission" date="2021-03" db="EMBL/GenBank/DDBJ databases">
        <authorList>
            <person name="Li Z."/>
            <person name="Yang C."/>
        </authorList>
    </citation>
    <scope>NUCLEOTIDE SEQUENCE</scope>
    <source>
        <strain evidence="3">Dzin_1.0</strain>
        <tissue evidence="3">Leaf</tissue>
    </source>
</reference>
<protein>
    <recommendedName>
        <fullName evidence="2">Smr domain-containing protein</fullName>
    </recommendedName>
</protein>
<feature type="region of interest" description="Disordered" evidence="1">
    <location>
        <begin position="1"/>
        <end position="20"/>
    </location>
</feature>
<evidence type="ECO:0000256" key="1">
    <source>
        <dbReference type="SAM" id="MobiDB-lite"/>
    </source>
</evidence>
<dbReference type="InterPro" id="IPR053242">
    <property type="entry name" value="PAM2-like_domain"/>
</dbReference>
<dbReference type="CDD" id="cd14371">
    <property type="entry name" value="CUE_CID7_like"/>
    <property type="match status" value="1"/>
</dbReference>
<dbReference type="InterPro" id="IPR009818">
    <property type="entry name" value="PAM2_motif"/>
</dbReference>
<organism evidence="3 4">
    <name type="scientific">Dioscorea zingiberensis</name>
    <dbReference type="NCBI Taxonomy" id="325984"/>
    <lineage>
        <taxon>Eukaryota</taxon>
        <taxon>Viridiplantae</taxon>
        <taxon>Streptophyta</taxon>
        <taxon>Embryophyta</taxon>
        <taxon>Tracheophyta</taxon>
        <taxon>Spermatophyta</taxon>
        <taxon>Magnoliopsida</taxon>
        <taxon>Liliopsida</taxon>
        <taxon>Dioscoreales</taxon>
        <taxon>Dioscoreaceae</taxon>
        <taxon>Dioscorea</taxon>
    </lineage>
</organism>
<dbReference type="InterPro" id="IPR041806">
    <property type="entry name" value="CID5/6/7_CUE"/>
</dbReference>
<dbReference type="SMART" id="SM00463">
    <property type="entry name" value="SMR"/>
    <property type="match status" value="1"/>
</dbReference>
<dbReference type="PROSITE" id="PS50828">
    <property type="entry name" value="SMR"/>
    <property type="match status" value="1"/>
</dbReference>
<dbReference type="OrthoDB" id="3231855at2759"/>
<accession>A0A9D5DCU0</accession>
<dbReference type="InterPro" id="IPR013899">
    <property type="entry name" value="DUF1771"/>
</dbReference>
<dbReference type="InterPro" id="IPR002625">
    <property type="entry name" value="Smr_dom"/>
</dbReference>